<proteinExistence type="inferred from homology"/>
<evidence type="ECO:0008006" key="5">
    <source>
        <dbReference type="Google" id="ProtNLM"/>
    </source>
</evidence>
<accession>A0ABN8QJW2</accession>
<dbReference type="Pfam" id="PF10239">
    <property type="entry name" value="DUF2465"/>
    <property type="match status" value="1"/>
</dbReference>
<feature type="compositionally biased region" description="Gly residues" evidence="2">
    <location>
        <begin position="360"/>
        <end position="369"/>
    </location>
</feature>
<protein>
    <recommendedName>
        <fullName evidence="5">Family with sequence similarity 98 member A</fullName>
    </recommendedName>
</protein>
<dbReference type="EMBL" id="CALNXK010000135">
    <property type="protein sequence ID" value="CAH3165953.1"/>
    <property type="molecule type" value="Genomic_DNA"/>
</dbReference>
<comment type="caution">
    <text evidence="3">The sequence shown here is derived from an EMBL/GenBank/DDBJ whole genome shotgun (WGS) entry which is preliminary data.</text>
</comment>
<feature type="non-terminal residue" evidence="3">
    <location>
        <position position="409"/>
    </location>
</feature>
<feature type="compositionally biased region" description="Basic and acidic residues" evidence="2">
    <location>
        <begin position="347"/>
        <end position="356"/>
    </location>
</feature>
<gene>
    <name evidence="3" type="ORF">PLOB_00007519</name>
</gene>
<evidence type="ECO:0000313" key="3">
    <source>
        <dbReference type="EMBL" id="CAH3165953.1"/>
    </source>
</evidence>
<evidence type="ECO:0000256" key="1">
    <source>
        <dbReference type="ARBA" id="ARBA00007218"/>
    </source>
</evidence>
<reference evidence="3 4" key="1">
    <citation type="submission" date="2022-05" db="EMBL/GenBank/DDBJ databases">
        <authorList>
            <consortium name="Genoscope - CEA"/>
            <person name="William W."/>
        </authorList>
    </citation>
    <scope>NUCLEOTIDE SEQUENCE [LARGE SCALE GENOMIC DNA]</scope>
</reference>
<evidence type="ECO:0000313" key="4">
    <source>
        <dbReference type="Proteomes" id="UP001159405"/>
    </source>
</evidence>
<dbReference type="PANTHER" id="PTHR31353">
    <property type="entry name" value="FAM98"/>
    <property type="match status" value="1"/>
</dbReference>
<dbReference type="PANTHER" id="PTHR31353:SF1">
    <property type="entry name" value="PROTEIN FAM98B"/>
    <property type="match status" value="1"/>
</dbReference>
<feature type="compositionally biased region" description="Gly residues" evidence="2">
    <location>
        <begin position="380"/>
        <end position="392"/>
    </location>
</feature>
<evidence type="ECO:0000256" key="2">
    <source>
        <dbReference type="SAM" id="MobiDB-lite"/>
    </source>
</evidence>
<comment type="similarity">
    <text evidence="1">Belongs to the FAM98 family.</text>
</comment>
<keyword evidence="4" id="KW-1185">Reference proteome</keyword>
<feature type="region of interest" description="Disordered" evidence="2">
    <location>
        <begin position="322"/>
        <end position="409"/>
    </location>
</feature>
<organism evidence="3 4">
    <name type="scientific">Porites lobata</name>
    <dbReference type="NCBI Taxonomy" id="104759"/>
    <lineage>
        <taxon>Eukaryota</taxon>
        <taxon>Metazoa</taxon>
        <taxon>Cnidaria</taxon>
        <taxon>Anthozoa</taxon>
        <taxon>Hexacorallia</taxon>
        <taxon>Scleractinia</taxon>
        <taxon>Fungiina</taxon>
        <taxon>Poritidae</taxon>
        <taxon>Porites</taxon>
    </lineage>
</organism>
<dbReference type="InterPro" id="IPR018797">
    <property type="entry name" value="FAM98"/>
</dbReference>
<sequence>MTWVLLQGLPGYFLQLRLLILVLYKSVRFLCLLRMESDIQDALEDLGFDSPLLEEGALAVAVQGETLSTDFMTLCVWLVENLKNLCSVQESVSEKEDEETFRMEISGLLNEMGCPHSHLLGVNGLASPANRLLLLDYFTSELQALRMIGGEEDVLMEIEDQAVSPALQQLIAILIALDLPQPTKDSTVFGLFSQIENKVQLLLTKAPRDHLGSPLLTKTLSRKQWSRVEEINSQLNQEYTLRRSMLLKRLDVTVQSFGWSDRAKVKKDEIAAAFQPLRKSLSEGSPVSIPDIVAARTDLLRVTKTSSADIRDRTQCKINKIMIGKVPDRGGRPSSTAPPVEMPAFKKRTEAPRDQRQSSGRGGRGGKVQGGWSDSRGRGGRGGPGGGGWKGGRGGRDGGQRGNTFGDMT</sequence>
<dbReference type="Proteomes" id="UP001159405">
    <property type="component" value="Unassembled WGS sequence"/>
</dbReference>
<name>A0ABN8QJW2_9CNID</name>